<dbReference type="GO" id="GO:0005886">
    <property type="term" value="C:plasma membrane"/>
    <property type="evidence" value="ECO:0007669"/>
    <property type="project" value="TreeGrafter"/>
</dbReference>
<evidence type="ECO:0000256" key="1">
    <source>
        <dbReference type="ARBA" id="ARBA00004141"/>
    </source>
</evidence>
<evidence type="ECO:0000256" key="5">
    <source>
        <dbReference type="ARBA" id="ARBA00023136"/>
    </source>
</evidence>
<gene>
    <name evidence="7" type="ORF">BQ8482_20168</name>
</gene>
<reference evidence="8" key="1">
    <citation type="submission" date="2016-12" db="EMBL/GenBank/DDBJ databases">
        <authorList>
            <person name="Brunel B."/>
        </authorList>
    </citation>
    <scope>NUCLEOTIDE SEQUENCE [LARGE SCALE GENOMIC DNA]</scope>
</reference>
<sequence length="263" mass="28231">MRISMAEPVRNYQTRAVPGAGVDAAIDQGLRAYMIKVYNLMGLGLLITGLAAVGTIMLATTTDPASAVATLPNGDMLTSFGYAIFGSPLKWLVIFAPLAAVMFLSFRVQSMSVSAAQTTFWVYAGLVGLSLSSIFLVYTTASISQTFFATAAAFGGLSLYGYTTKRDLSAFGSFLVMGLVGLIIAMVINIFLQSSALSFAVSAIGVLIFAGLTAYDTQNIKEMYFEGDETDVAGRKAIMGALRLYLDFINLFMFLLQFMGDRR</sequence>
<comment type="subcellular location">
    <subcellularLocation>
        <location evidence="1">Membrane</location>
        <topology evidence="1">Multi-pass membrane protein</topology>
    </subcellularLocation>
</comment>
<evidence type="ECO:0000313" key="7">
    <source>
        <dbReference type="EMBL" id="SJM31553.1"/>
    </source>
</evidence>
<dbReference type="AlphaFoldDB" id="A0A2P9AKA1"/>
<dbReference type="PANTHER" id="PTHR23291:SF50">
    <property type="entry name" value="PROTEIN LIFEGUARD 4"/>
    <property type="match status" value="1"/>
</dbReference>
<keyword evidence="4 6" id="KW-1133">Transmembrane helix</keyword>
<keyword evidence="8" id="KW-1185">Reference proteome</keyword>
<evidence type="ECO:0000256" key="3">
    <source>
        <dbReference type="ARBA" id="ARBA00022692"/>
    </source>
</evidence>
<proteinExistence type="inferred from homology"/>
<feature type="transmembrane region" description="Helical" evidence="6">
    <location>
        <begin position="244"/>
        <end position="260"/>
    </location>
</feature>
<dbReference type="EMBL" id="FUIG01000026">
    <property type="protein sequence ID" value="SJM31553.1"/>
    <property type="molecule type" value="Genomic_DNA"/>
</dbReference>
<evidence type="ECO:0008006" key="9">
    <source>
        <dbReference type="Google" id="ProtNLM"/>
    </source>
</evidence>
<dbReference type="CDD" id="cd10432">
    <property type="entry name" value="BI-1-like_bacterial"/>
    <property type="match status" value="1"/>
</dbReference>
<dbReference type="PANTHER" id="PTHR23291">
    <property type="entry name" value="BAX INHIBITOR-RELATED"/>
    <property type="match status" value="1"/>
</dbReference>
<protein>
    <recommendedName>
        <fullName evidence="9">Bax inhibitor-1/YccA family protein</fullName>
    </recommendedName>
</protein>
<dbReference type="InterPro" id="IPR006214">
    <property type="entry name" value="Bax_inhibitor_1-related"/>
</dbReference>
<feature type="transmembrane region" description="Helical" evidence="6">
    <location>
        <begin position="37"/>
        <end position="60"/>
    </location>
</feature>
<accession>A0A2P9AKA1</accession>
<feature type="transmembrane region" description="Helical" evidence="6">
    <location>
        <begin position="118"/>
        <end position="138"/>
    </location>
</feature>
<feature type="transmembrane region" description="Helical" evidence="6">
    <location>
        <begin position="170"/>
        <end position="191"/>
    </location>
</feature>
<feature type="transmembrane region" description="Helical" evidence="6">
    <location>
        <begin position="197"/>
        <end position="215"/>
    </location>
</feature>
<name>A0A2P9AKA1_9HYPH</name>
<comment type="similarity">
    <text evidence="2 6">Belongs to the BI1 family.</text>
</comment>
<feature type="transmembrane region" description="Helical" evidence="6">
    <location>
        <begin position="144"/>
        <end position="163"/>
    </location>
</feature>
<evidence type="ECO:0000256" key="6">
    <source>
        <dbReference type="RuleBase" id="RU004379"/>
    </source>
</evidence>
<keyword evidence="5 6" id="KW-0472">Membrane</keyword>
<organism evidence="7 8">
    <name type="scientific">Mesorhizobium delmotii</name>
    <dbReference type="NCBI Taxonomy" id="1631247"/>
    <lineage>
        <taxon>Bacteria</taxon>
        <taxon>Pseudomonadati</taxon>
        <taxon>Pseudomonadota</taxon>
        <taxon>Alphaproteobacteria</taxon>
        <taxon>Hyphomicrobiales</taxon>
        <taxon>Phyllobacteriaceae</taxon>
        <taxon>Mesorhizobium</taxon>
    </lineage>
</organism>
<feature type="transmembrane region" description="Helical" evidence="6">
    <location>
        <begin position="80"/>
        <end position="106"/>
    </location>
</feature>
<evidence type="ECO:0000313" key="8">
    <source>
        <dbReference type="Proteomes" id="UP000245698"/>
    </source>
</evidence>
<evidence type="ECO:0000256" key="4">
    <source>
        <dbReference type="ARBA" id="ARBA00022989"/>
    </source>
</evidence>
<evidence type="ECO:0000256" key="2">
    <source>
        <dbReference type="ARBA" id="ARBA00010350"/>
    </source>
</evidence>
<keyword evidence="3 6" id="KW-0812">Transmembrane</keyword>
<dbReference type="Pfam" id="PF01027">
    <property type="entry name" value="Bax1-I"/>
    <property type="match status" value="1"/>
</dbReference>
<dbReference type="Proteomes" id="UP000245698">
    <property type="component" value="Unassembled WGS sequence"/>
</dbReference>